<dbReference type="Proteomes" id="UP000054217">
    <property type="component" value="Unassembled WGS sequence"/>
</dbReference>
<feature type="non-terminal residue" evidence="1">
    <location>
        <position position="1"/>
    </location>
</feature>
<gene>
    <name evidence="1" type="ORF">M404DRAFT_97286</name>
</gene>
<evidence type="ECO:0000313" key="1">
    <source>
        <dbReference type="EMBL" id="KIN97646.1"/>
    </source>
</evidence>
<evidence type="ECO:0000313" key="2">
    <source>
        <dbReference type="Proteomes" id="UP000054217"/>
    </source>
</evidence>
<dbReference type="AlphaFoldDB" id="A0A0C3JJ68"/>
<reference evidence="2" key="2">
    <citation type="submission" date="2015-01" db="EMBL/GenBank/DDBJ databases">
        <title>Evolutionary Origins and Diversification of the Mycorrhizal Mutualists.</title>
        <authorList>
            <consortium name="DOE Joint Genome Institute"/>
            <consortium name="Mycorrhizal Genomics Consortium"/>
            <person name="Kohler A."/>
            <person name="Kuo A."/>
            <person name="Nagy L.G."/>
            <person name="Floudas D."/>
            <person name="Copeland A."/>
            <person name="Barry K.W."/>
            <person name="Cichocki N."/>
            <person name="Veneault-Fourrey C."/>
            <person name="LaButti K."/>
            <person name="Lindquist E.A."/>
            <person name="Lipzen A."/>
            <person name="Lundell T."/>
            <person name="Morin E."/>
            <person name="Murat C."/>
            <person name="Riley R."/>
            <person name="Ohm R."/>
            <person name="Sun H."/>
            <person name="Tunlid A."/>
            <person name="Henrissat B."/>
            <person name="Grigoriev I.V."/>
            <person name="Hibbett D.S."/>
            <person name="Martin F."/>
        </authorList>
    </citation>
    <scope>NUCLEOTIDE SEQUENCE [LARGE SCALE GENOMIC DNA]</scope>
    <source>
        <strain evidence="2">Marx 270</strain>
    </source>
</reference>
<keyword evidence="2" id="KW-1185">Reference proteome</keyword>
<sequence>AHTNTRYSSDVYLLFTTTDGPSLIYWNSMVGHSGKNGCHMYCGAISRCKTNGKHYYPVLLRPRDR</sequence>
<accession>A0A0C3JJ68</accession>
<feature type="non-terminal residue" evidence="1">
    <location>
        <position position="65"/>
    </location>
</feature>
<dbReference type="EMBL" id="KN832026">
    <property type="protein sequence ID" value="KIN97646.1"/>
    <property type="molecule type" value="Genomic_DNA"/>
</dbReference>
<name>A0A0C3JJ68_PISTI</name>
<dbReference type="InParanoid" id="A0A0C3JJ68"/>
<protein>
    <submittedName>
        <fullName evidence="1">Uncharacterized protein</fullName>
    </submittedName>
</protein>
<dbReference type="OrthoDB" id="2669721at2759"/>
<proteinExistence type="predicted"/>
<dbReference type="HOGENOM" id="CLU_148805_2_1_1"/>
<reference evidence="1 2" key="1">
    <citation type="submission" date="2014-04" db="EMBL/GenBank/DDBJ databases">
        <authorList>
            <consortium name="DOE Joint Genome Institute"/>
            <person name="Kuo A."/>
            <person name="Kohler A."/>
            <person name="Costa M.D."/>
            <person name="Nagy L.G."/>
            <person name="Floudas D."/>
            <person name="Copeland A."/>
            <person name="Barry K.W."/>
            <person name="Cichocki N."/>
            <person name="Veneault-Fourrey C."/>
            <person name="LaButti K."/>
            <person name="Lindquist E.A."/>
            <person name="Lipzen A."/>
            <person name="Lundell T."/>
            <person name="Morin E."/>
            <person name="Murat C."/>
            <person name="Sun H."/>
            <person name="Tunlid A."/>
            <person name="Henrissat B."/>
            <person name="Grigoriev I.V."/>
            <person name="Hibbett D.S."/>
            <person name="Martin F."/>
            <person name="Nordberg H.P."/>
            <person name="Cantor M.N."/>
            <person name="Hua S.X."/>
        </authorList>
    </citation>
    <scope>NUCLEOTIDE SEQUENCE [LARGE SCALE GENOMIC DNA]</scope>
    <source>
        <strain evidence="1 2">Marx 270</strain>
    </source>
</reference>
<organism evidence="1 2">
    <name type="scientific">Pisolithus tinctorius Marx 270</name>
    <dbReference type="NCBI Taxonomy" id="870435"/>
    <lineage>
        <taxon>Eukaryota</taxon>
        <taxon>Fungi</taxon>
        <taxon>Dikarya</taxon>
        <taxon>Basidiomycota</taxon>
        <taxon>Agaricomycotina</taxon>
        <taxon>Agaricomycetes</taxon>
        <taxon>Agaricomycetidae</taxon>
        <taxon>Boletales</taxon>
        <taxon>Sclerodermatineae</taxon>
        <taxon>Pisolithaceae</taxon>
        <taxon>Pisolithus</taxon>
    </lineage>
</organism>